<protein>
    <recommendedName>
        <fullName evidence="2">EF-hand domain-containing protein</fullName>
    </recommendedName>
</protein>
<name>A0ABT1Z453_9RHOB</name>
<dbReference type="EMBL" id="JANKJG010000013">
    <property type="protein sequence ID" value="MCR8827917.1"/>
    <property type="molecule type" value="Genomic_DNA"/>
</dbReference>
<dbReference type="Proteomes" id="UP001165396">
    <property type="component" value="Unassembled WGS sequence"/>
</dbReference>
<dbReference type="PROSITE" id="PS50222">
    <property type="entry name" value="EF_HAND_2"/>
    <property type="match status" value="1"/>
</dbReference>
<evidence type="ECO:0000313" key="3">
    <source>
        <dbReference type="EMBL" id="MCR8827917.1"/>
    </source>
</evidence>
<gene>
    <name evidence="3" type="ORF">NTA49_15355</name>
</gene>
<accession>A0ABT1Z453</accession>
<feature type="signal peptide" evidence="1">
    <location>
        <begin position="1"/>
        <end position="25"/>
    </location>
</feature>
<dbReference type="InterPro" id="IPR002048">
    <property type="entry name" value="EF_hand_dom"/>
</dbReference>
<feature type="chain" id="PRO_5045563648" description="EF-hand domain-containing protein" evidence="1">
    <location>
        <begin position="26"/>
        <end position="195"/>
    </location>
</feature>
<evidence type="ECO:0000256" key="1">
    <source>
        <dbReference type="SAM" id="SignalP"/>
    </source>
</evidence>
<dbReference type="InterPro" id="IPR011992">
    <property type="entry name" value="EF-hand-dom_pair"/>
</dbReference>
<reference evidence="3" key="1">
    <citation type="submission" date="2022-07" db="EMBL/GenBank/DDBJ databases">
        <title>Pseudosulfitobacter sp. strain AP-MA-4, whole genome sequence.</title>
        <authorList>
            <person name="Jiang Y."/>
        </authorList>
    </citation>
    <scope>NUCLEOTIDE SEQUENCE</scope>
    <source>
        <strain evidence="3">AP-MA-4</strain>
    </source>
</reference>
<comment type="caution">
    <text evidence="3">The sequence shown here is derived from an EMBL/GenBank/DDBJ whole genome shotgun (WGS) entry which is preliminary data.</text>
</comment>
<sequence>MFNHIKKLSAISMAVALLVPAMSSAQGTWSSADWDTDGTAGLTSDEFNAQFATTGTYDAWDRDDVVGLNEGEFATGMYANWDADNDMQITEDEYTAGANRWYGPDYATPFNDYDVDSSGYIDRTEFGNAWDNEYYSTWDTDADGTLTEDEFSTGTYNTADVNSDMVVTIEEEGWFEGWFDGDDIEAEIQEVGDVM</sequence>
<feature type="domain" description="EF-hand" evidence="2">
    <location>
        <begin position="110"/>
        <end position="136"/>
    </location>
</feature>
<keyword evidence="1" id="KW-0732">Signal</keyword>
<dbReference type="InterPro" id="IPR018247">
    <property type="entry name" value="EF_Hand_1_Ca_BS"/>
</dbReference>
<dbReference type="RefSeq" id="WP_258295689.1">
    <property type="nucleotide sequence ID" value="NZ_JANKJG010000013.1"/>
</dbReference>
<dbReference type="Gene3D" id="1.10.238.10">
    <property type="entry name" value="EF-hand"/>
    <property type="match status" value="1"/>
</dbReference>
<evidence type="ECO:0000259" key="2">
    <source>
        <dbReference type="PROSITE" id="PS50222"/>
    </source>
</evidence>
<dbReference type="PROSITE" id="PS00018">
    <property type="entry name" value="EF_HAND_1"/>
    <property type="match status" value="2"/>
</dbReference>
<keyword evidence="4" id="KW-1185">Reference proteome</keyword>
<dbReference type="SUPFAM" id="SSF47473">
    <property type="entry name" value="EF-hand"/>
    <property type="match status" value="1"/>
</dbReference>
<organism evidence="3 4">
    <name type="scientific">Pseudosulfitobacter koreensis</name>
    <dbReference type="NCBI Taxonomy" id="2968472"/>
    <lineage>
        <taxon>Bacteria</taxon>
        <taxon>Pseudomonadati</taxon>
        <taxon>Pseudomonadota</taxon>
        <taxon>Alphaproteobacteria</taxon>
        <taxon>Rhodobacterales</taxon>
        <taxon>Roseobacteraceae</taxon>
        <taxon>Pseudosulfitobacter</taxon>
    </lineage>
</organism>
<evidence type="ECO:0000313" key="4">
    <source>
        <dbReference type="Proteomes" id="UP001165396"/>
    </source>
</evidence>
<proteinExistence type="predicted"/>